<evidence type="ECO:0000259" key="1">
    <source>
        <dbReference type="Pfam" id="PF00144"/>
    </source>
</evidence>
<sequence length="457" mass="48354">MRIALTLVKWLLGLAMLALAALAAWLYIAPPELIRVGSGYSAKIVCSNVFIAGRDADEVLAVDVQAPGHPLLRLMRISVDKERGTVSAGLFGVFGKSVAVVRDGLGCASVPDGNIAAAKTVTGTALTPAPPPDALWPEGDRVDASQNPEIADILDDPALTGTGMRAVVVVKNGRIIAERYGSGFTERTPLLGWSMTKTVNAAVVGTVVKDGKMAMTNQGLFGPWKTDGRAAISLADMMAMSSGLEFNEDYGDVADVTRMLYLEPDMAGFAGSKPLTSEVGKMFSYSSGTAVMLSRLWQDAIGDEALAWPRVALFDPLGMQSAVLEADEHGTFVGSSYLYATARDWARFGQFLLQDGVWNGQEILPAGFVGWMREATSASKVYGKGQLWIEGPGDEESAGAGIAAGLPGDTYWMEGHDGQTVAIIPSEQLVVVRLGLTPAKLGYRPQTMVAALAKALH</sequence>
<feature type="domain" description="Beta-lactamase-related" evidence="1">
    <location>
        <begin position="166"/>
        <end position="434"/>
    </location>
</feature>
<dbReference type="Pfam" id="PF00144">
    <property type="entry name" value="Beta-lactamase"/>
    <property type="match status" value="1"/>
</dbReference>
<evidence type="ECO:0000313" key="3">
    <source>
        <dbReference type="Proteomes" id="UP000317122"/>
    </source>
</evidence>
<organism evidence="2 3">
    <name type="scientific">Mesorhizobium tianshanense</name>
    <dbReference type="NCBI Taxonomy" id="39844"/>
    <lineage>
        <taxon>Bacteria</taxon>
        <taxon>Pseudomonadati</taxon>
        <taxon>Pseudomonadota</taxon>
        <taxon>Alphaproteobacteria</taxon>
        <taxon>Hyphomicrobiales</taxon>
        <taxon>Phyllobacteriaceae</taxon>
        <taxon>Mesorhizobium</taxon>
    </lineage>
</organism>
<evidence type="ECO:0000313" key="2">
    <source>
        <dbReference type="EMBL" id="TWI20035.1"/>
    </source>
</evidence>
<proteinExistence type="predicted"/>
<dbReference type="Proteomes" id="UP000317122">
    <property type="component" value="Unassembled WGS sequence"/>
</dbReference>
<accession>A0A562MJB9</accession>
<dbReference type="PANTHER" id="PTHR43283:SF7">
    <property type="entry name" value="BETA-LACTAMASE-RELATED DOMAIN-CONTAINING PROTEIN"/>
    <property type="match status" value="1"/>
</dbReference>
<dbReference type="EMBL" id="VLKT01000078">
    <property type="protein sequence ID" value="TWI20035.1"/>
    <property type="molecule type" value="Genomic_DNA"/>
</dbReference>
<dbReference type="InterPro" id="IPR050789">
    <property type="entry name" value="Diverse_Enzym_Activities"/>
</dbReference>
<dbReference type="OrthoDB" id="9814204at2"/>
<keyword evidence="3" id="KW-1185">Reference proteome</keyword>
<comment type="caution">
    <text evidence="2">The sequence shown here is derived from an EMBL/GenBank/DDBJ whole genome shotgun (WGS) entry which is preliminary data.</text>
</comment>
<dbReference type="PANTHER" id="PTHR43283">
    <property type="entry name" value="BETA-LACTAMASE-RELATED"/>
    <property type="match status" value="1"/>
</dbReference>
<dbReference type="SUPFAM" id="SSF56601">
    <property type="entry name" value="beta-lactamase/transpeptidase-like"/>
    <property type="match status" value="1"/>
</dbReference>
<dbReference type="Gene3D" id="3.40.710.10">
    <property type="entry name" value="DD-peptidase/beta-lactamase superfamily"/>
    <property type="match status" value="1"/>
</dbReference>
<reference evidence="2 3" key="1">
    <citation type="journal article" date="2015" name="Stand. Genomic Sci.">
        <title>Genomic Encyclopedia of Bacterial and Archaeal Type Strains, Phase III: the genomes of soil and plant-associated and newly described type strains.</title>
        <authorList>
            <person name="Whitman W.B."/>
            <person name="Woyke T."/>
            <person name="Klenk H.P."/>
            <person name="Zhou Y."/>
            <person name="Lilburn T.G."/>
            <person name="Beck B.J."/>
            <person name="De Vos P."/>
            <person name="Vandamme P."/>
            <person name="Eisen J.A."/>
            <person name="Garrity G."/>
            <person name="Hugenholtz P."/>
            <person name="Kyrpides N.C."/>
        </authorList>
    </citation>
    <scope>NUCLEOTIDE SEQUENCE [LARGE SCALE GENOMIC DNA]</scope>
    <source>
        <strain evidence="2 3">CGMCC 1.2546</strain>
    </source>
</reference>
<protein>
    <submittedName>
        <fullName evidence="2">CubicO group peptidase (Beta-lactamase class C family)</fullName>
    </submittedName>
</protein>
<name>A0A562MJB9_9HYPH</name>
<dbReference type="InterPro" id="IPR012338">
    <property type="entry name" value="Beta-lactam/transpept-like"/>
</dbReference>
<dbReference type="RefSeq" id="WP_145722936.1">
    <property type="nucleotide sequence ID" value="NZ_BSPF01000142.1"/>
</dbReference>
<gene>
    <name evidence="2" type="ORF">IQ26_07006</name>
</gene>
<dbReference type="AlphaFoldDB" id="A0A562MJB9"/>
<dbReference type="InterPro" id="IPR001466">
    <property type="entry name" value="Beta-lactam-related"/>
</dbReference>